<feature type="compositionally biased region" description="Low complexity" evidence="7">
    <location>
        <begin position="10"/>
        <end position="23"/>
    </location>
</feature>
<evidence type="ECO:0000259" key="10">
    <source>
        <dbReference type="PROSITE" id="PS50929"/>
    </source>
</evidence>
<dbReference type="PANTHER" id="PTHR24221:SF590">
    <property type="entry name" value="COMPONENT LINKED WITH THE ASSEMBLY OF CYTOCHROME' TRANSPORT TRANSMEMBRANE ATP-BINDING PROTEIN ABC TRANSPORTER CYDD-RELATED"/>
    <property type="match status" value="1"/>
</dbReference>
<feature type="transmembrane region" description="Helical" evidence="8">
    <location>
        <begin position="696"/>
        <end position="717"/>
    </location>
</feature>
<evidence type="ECO:0000256" key="8">
    <source>
        <dbReference type="SAM" id="Phobius"/>
    </source>
</evidence>
<reference evidence="12" key="1">
    <citation type="journal article" date="2019" name="Int. J. Syst. Evol. Microbiol.">
        <title>The Global Catalogue of Microorganisms (GCM) 10K type strain sequencing project: providing services to taxonomists for standard genome sequencing and annotation.</title>
        <authorList>
            <consortium name="The Broad Institute Genomics Platform"/>
            <consortium name="The Broad Institute Genome Sequencing Center for Infectious Disease"/>
            <person name="Wu L."/>
            <person name="Ma J."/>
        </authorList>
    </citation>
    <scope>NUCLEOTIDE SEQUENCE [LARGE SCALE GENOMIC DNA]</scope>
    <source>
        <strain evidence="12">IBRC-M 10906</strain>
    </source>
</reference>
<evidence type="ECO:0000256" key="1">
    <source>
        <dbReference type="ARBA" id="ARBA00004651"/>
    </source>
</evidence>
<keyword evidence="2 8" id="KW-0812">Transmembrane</keyword>
<dbReference type="NCBIfam" id="TIGR02868">
    <property type="entry name" value="CydC"/>
    <property type="match status" value="1"/>
</dbReference>
<feature type="transmembrane region" description="Helical" evidence="8">
    <location>
        <begin position="805"/>
        <end position="825"/>
    </location>
</feature>
<evidence type="ECO:0000256" key="5">
    <source>
        <dbReference type="ARBA" id="ARBA00022989"/>
    </source>
</evidence>
<evidence type="ECO:0000256" key="2">
    <source>
        <dbReference type="ARBA" id="ARBA00022692"/>
    </source>
</evidence>
<evidence type="ECO:0000313" key="12">
    <source>
        <dbReference type="Proteomes" id="UP001597478"/>
    </source>
</evidence>
<dbReference type="Gene3D" id="3.40.50.300">
    <property type="entry name" value="P-loop containing nucleotide triphosphate hydrolases"/>
    <property type="match status" value="2"/>
</dbReference>
<dbReference type="InterPro" id="IPR003593">
    <property type="entry name" value="AAA+_ATPase"/>
</dbReference>
<dbReference type="PROSITE" id="PS00211">
    <property type="entry name" value="ABC_TRANSPORTER_1"/>
    <property type="match status" value="1"/>
</dbReference>
<dbReference type="InterPro" id="IPR027417">
    <property type="entry name" value="P-loop_NTPase"/>
</dbReference>
<dbReference type="CDD" id="cd03228">
    <property type="entry name" value="ABCC_MRP_Like"/>
    <property type="match status" value="1"/>
</dbReference>
<feature type="region of interest" description="Disordered" evidence="7">
    <location>
        <begin position="547"/>
        <end position="569"/>
    </location>
</feature>
<dbReference type="CDD" id="cd18584">
    <property type="entry name" value="ABC_6TM_AarD_CydD"/>
    <property type="match status" value="1"/>
</dbReference>
<feature type="transmembrane region" description="Helical" evidence="8">
    <location>
        <begin position="264"/>
        <end position="289"/>
    </location>
</feature>
<dbReference type="Gene3D" id="1.20.1560.10">
    <property type="entry name" value="ABC transporter type 1, transmembrane domain"/>
    <property type="match status" value="2"/>
</dbReference>
<feature type="transmembrane region" description="Helical" evidence="8">
    <location>
        <begin position="50"/>
        <end position="75"/>
    </location>
</feature>
<evidence type="ECO:0000256" key="6">
    <source>
        <dbReference type="ARBA" id="ARBA00023136"/>
    </source>
</evidence>
<evidence type="ECO:0000259" key="9">
    <source>
        <dbReference type="PROSITE" id="PS50893"/>
    </source>
</evidence>
<dbReference type="Proteomes" id="UP001597478">
    <property type="component" value="Unassembled WGS sequence"/>
</dbReference>
<dbReference type="PANTHER" id="PTHR24221">
    <property type="entry name" value="ATP-BINDING CASSETTE SUB-FAMILY B"/>
    <property type="match status" value="1"/>
</dbReference>
<evidence type="ECO:0000313" key="11">
    <source>
        <dbReference type="EMBL" id="MFD2803067.1"/>
    </source>
</evidence>
<feature type="domain" description="ABC transmembrane type-1" evidence="10">
    <location>
        <begin position="582"/>
        <end position="836"/>
    </location>
</feature>
<feature type="transmembrane region" description="Helical" evidence="8">
    <location>
        <begin position="81"/>
        <end position="98"/>
    </location>
</feature>
<dbReference type="InterPro" id="IPR039421">
    <property type="entry name" value="Type_1_exporter"/>
</dbReference>
<dbReference type="Pfam" id="PF00005">
    <property type="entry name" value="ABC_tran"/>
    <property type="match status" value="2"/>
</dbReference>
<dbReference type="PROSITE" id="PS50893">
    <property type="entry name" value="ABC_TRANSPORTER_2"/>
    <property type="match status" value="2"/>
</dbReference>
<dbReference type="NCBIfam" id="TIGR02857">
    <property type="entry name" value="CydD"/>
    <property type="match status" value="1"/>
</dbReference>
<feature type="transmembrane region" description="Helical" evidence="8">
    <location>
        <begin position="837"/>
        <end position="860"/>
    </location>
</feature>
<feature type="region of interest" description="Disordered" evidence="7">
    <location>
        <begin position="1"/>
        <end position="30"/>
    </location>
</feature>
<dbReference type="InterPro" id="IPR017871">
    <property type="entry name" value="ABC_transporter-like_CS"/>
</dbReference>
<evidence type="ECO:0000256" key="3">
    <source>
        <dbReference type="ARBA" id="ARBA00022741"/>
    </source>
</evidence>
<feature type="transmembrane region" description="Helical" evidence="8">
    <location>
        <begin position="185"/>
        <end position="203"/>
    </location>
</feature>
<proteinExistence type="predicted"/>
<protein>
    <submittedName>
        <fullName evidence="11">Thiol reductant ABC exporter subunit CydD</fullName>
    </submittedName>
</protein>
<dbReference type="InterPro" id="IPR036640">
    <property type="entry name" value="ABC1_TM_sf"/>
</dbReference>
<dbReference type="SUPFAM" id="SSF90123">
    <property type="entry name" value="ABC transporter transmembrane region"/>
    <property type="match status" value="2"/>
</dbReference>
<feature type="transmembrane region" description="Helical" evidence="8">
    <location>
        <begin position="581"/>
        <end position="607"/>
    </location>
</feature>
<feature type="transmembrane region" description="Helical" evidence="8">
    <location>
        <begin position="159"/>
        <end position="179"/>
    </location>
</feature>
<dbReference type="Pfam" id="PF00664">
    <property type="entry name" value="ABC_membrane"/>
    <property type="match status" value="1"/>
</dbReference>
<feature type="domain" description="ABC transporter" evidence="9">
    <location>
        <begin position="356"/>
        <end position="582"/>
    </location>
</feature>
<dbReference type="SMART" id="SM00382">
    <property type="entry name" value="AAA"/>
    <property type="match status" value="2"/>
</dbReference>
<comment type="subcellular location">
    <subcellularLocation>
        <location evidence="1">Cell membrane</location>
        <topology evidence="1">Multi-pass membrane protein</topology>
    </subcellularLocation>
</comment>
<keyword evidence="5 8" id="KW-1133">Transmembrane helix</keyword>
<dbReference type="RefSeq" id="WP_377395098.1">
    <property type="nucleotide sequence ID" value="NZ_JBHSAN010000054.1"/>
</dbReference>
<accession>A0ABW5WGM7</accession>
<dbReference type="InterPro" id="IPR014216">
    <property type="entry name" value="ABC_transptr_CydD"/>
</dbReference>
<dbReference type="InterPro" id="IPR011527">
    <property type="entry name" value="ABC1_TM_dom"/>
</dbReference>
<keyword evidence="12" id="KW-1185">Reference proteome</keyword>
<dbReference type="EMBL" id="JBHUOF010000049">
    <property type="protein sequence ID" value="MFD2803067.1"/>
    <property type="molecule type" value="Genomic_DNA"/>
</dbReference>
<dbReference type="InterPro" id="IPR003439">
    <property type="entry name" value="ABC_transporter-like_ATP-bd"/>
</dbReference>
<sequence>MRLPVRTPLTATESARTTSTADSPRTGKGPLGALPALSATARRALAASALLALLNAATLVAQAFLLAAVLADIVAGHTANLTTRLTVLVGVVLVRAVLGWATRVVAARAAAGAKEELRAKAVDHALRLGPEWIAQRGPAQLTAVTTKGLDALDAYFTDYLPALVTAAVVPLAAGSAVLVADWPSAVVIALTLPLLPLFGILIGKYTADRVSAVSDAVQRLSGHLLELVRALPVLAAFRRAEAQAEAVRRVNDRHRRATLSTLRVAFTSAFALELAATLSVALVAVLIGVRLVNGDLSLAIGLGVLILAPECYQPVRAVGTAFHASEDGVESVRRVADVLAEPAPADGTTPAPRGEVRVSDLRVRRRGRYAPDGESFTVRPGETVWLRSPSGAGKTTTLSVLLGFLRPDSGTVTVAGTPLADIAMSSWRENIAWVPQSPAFAGGTVRDELVLAAPTATEADIGAVLDRLGLTGLGAACVSRLSTGQRQRLALARALLRVRAGAWLLLLDEPTAHLDAVNAQRVLAAIRDAEQEGAAVVVAAHERAALETGAEPTTARPGADADPEPDAARPAPLRTLLDRRFLGGAALGAAALLAGVALTATSGWLIARASQQPPILMLTVAVVGVRTFGLARAGLRYLERVVTHDAAFRIAGRLREQLWRALVRLGPALTLTLHRGEGQQRLVSDVDTIRDLLPRVATPPLVVTIVLLAACAVQAAVLPEAGLALAIAMLVGGLLAPAAALAVERRATSTLAAGRRAVERQVLGLFDAAAELIAVGAHRRRRRDLAGTDATLVAAARRQALGAGVADAVIIAVTGGAAVTGTWLAGRAVAQGSLDPVLAPVLALVPLALAEVLALLPPVAQHRDALRQARARLAALTGREAKHTPAGHGDHIELRDADLRWPGTDAPVLRSVTVDIPAGSHVAVIGPSGSGKSTLLAALLGFLPIDHTGHSSRAVLPERVAWAPQEPQLVSTTVAENLRLADPHATDDQLAAAARLAGLPGLDLATVLDSAGAGLSGGQAQRLALARALLAAPHTDVVLLDEPTAHLDPATADRVLAGLREALRGKTVVHVTHRAEEVAGADLVLEVRDGQVTTRLPAQPAAVAGGGA</sequence>
<organism evidence="11 12">
    <name type="scientific">Prauserella oleivorans</name>
    <dbReference type="NCBI Taxonomy" id="1478153"/>
    <lineage>
        <taxon>Bacteria</taxon>
        <taxon>Bacillati</taxon>
        <taxon>Actinomycetota</taxon>
        <taxon>Actinomycetes</taxon>
        <taxon>Pseudonocardiales</taxon>
        <taxon>Pseudonocardiaceae</taxon>
        <taxon>Prauserella</taxon>
    </lineage>
</organism>
<keyword evidence="6 8" id="KW-0472">Membrane</keyword>
<dbReference type="SUPFAM" id="SSF52540">
    <property type="entry name" value="P-loop containing nucleoside triphosphate hydrolases"/>
    <property type="match status" value="2"/>
</dbReference>
<feature type="domain" description="ABC transporter" evidence="9">
    <location>
        <begin position="894"/>
        <end position="1105"/>
    </location>
</feature>
<feature type="domain" description="ABC transmembrane type-1" evidence="10">
    <location>
        <begin position="46"/>
        <end position="327"/>
    </location>
</feature>
<keyword evidence="3" id="KW-0547">Nucleotide-binding</keyword>
<gene>
    <name evidence="11" type="primary">cydD</name>
    <name evidence="11" type="ORF">ACFS2C_27105</name>
</gene>
<keyword evidence="4" id="KW-0067">ATP-binding</keyword>
<comment type="caution">
    <text evidence="11">The sequence shown here is derived from an EMBL/GenBank/DDBJ whole genome shotgun (WGS) entry which is preliminary data.</text>
</comment>
<feature type="transmembrane region" description="Helical" evidence="8">
    <location>
        <begin position="723"/>
        <end position="743"/>
    </location>
</feature>
<evidence type="ECO:0000256" key="7">
    <source>
        <dbReference type="SAM" id="MobiDB-lite"/>
    </source>
</evidence>
<evidence type="ECO:0000256" key="4">
    <source>
        <dbReference type="ARBA" id="ARBA00022840"/>
    </source>
</evidence>
<dbReference type="PROSITE" id="PS50929">
    <property type="entry name" value="ABC_TM1F"/>
    <property type="match status" value="2"/>
</dbReference>
<name>A0ABW5WGM7_9PSEU</name>
<dbReference type="InterPro" id="IPR014223">
    <property type="entry name" value="ABC_CydC/D"/>
</dbReference>